<keyword evidence="1" id="KW-0472">Membrane</keyword>
<keyword evidence="1" id="KW-1133">Transmembrane helix</keyword>
<sequence length="236" mass="25241">MDTQTRHALKQDSFVDATASSLDWVSEHRGLVIKTAVTVVIVAAVIVTAVLIYTSRESKAEGLFGQAMNIYETPLSQPGQPADPGQPSYATAVQRAKAAYPLFSQVANDYGWLRVGANARYFTGLTELDLGQSSAAESDLKKASGSMDSNLAALAKAALANVYHQTGRDSQAIDLLQGLIKNPTVTVPAGAAKLQLAALYEISRPQEAKRLYAELKDQDKETAAGMIATQKLQTLK</sequence>
<dbReference type="EMBL" id="QVQT01000003">
    <property type="protein sequence ID" value="RFU16749.1"/>
    <property type="molecule type" value="Genomic_DNA"/>
</dbReference>
<keyword evidence="3" id="KW-1185">Reference proteome</keyword>
<evidence type="ECO:0000313" key="3">
    <source>
        <dbReference type="Proteomes" id="UP000264702"/>
    </source>
</evidence>
<proteinExistence type="predicted"/>
<dbReference type="AlphaFoldDB" id="A0A372IPR4"/>
<dbReference type="InterPro" id="IPR011990">
    <property type="entry name" value="TPR-like_helical_dom_sf"/>
</dbReference>
<feature type="transmembrane region" description="Helical" evidence="1">
    <location>
        <begin position="31"/>
        <end position="53"/>
    </location>
</feature>
<name>A0A372IPR4_9BACT</name>
<dbReference type="OrthoDB" id="115117at2"/>
<dbReference type="Gene3D" id="1.25.40.10">
    <property type="entry name" value="Tetratricopeptide repeat domain"/>
    <property type="match status" value="1"/>
</dbReference>
<organism evidence="2 3">
    <name type="scientific">Paracidobacterium acidisoli</name>
    <dbReference type="NCBI Taxonomy" id="2303751"/>
    <lineage>
        <taxon>Bacteria</taxon>
        <taxon>Pseudomonadati</taxon>
        <taxon>Acidobacteriota</taxon>
        <taxon>Terriglobia</taxon>
        <taxon>Terriglobales</taxon>
        <taxon>Acidobacteriaceae</taxon>
        <taxon>Paracidobacterium</taxon>
    </lineage>
</organism>
<dbReference type="Proteomes" id="UP000264702">
    <property type="component" value="Unassembled WGS sequence"/>
</dbReference>
<evidence type="ECO:0000313" key="2">
    <source>
        <dbReference type="EMBL" id="RFU16749.1"/>
    </source>
</evidence>
<reference evidence="2 3" key="1">
    <citation type="submission" date="2018-08" db="EMBL/GenBank/DDBJ databases">
        <title>Acidipila sp. 4G-K13, an acidobacterium isolated from forest soil.</title>
        <authorList>
            <person name="Gao Z.-H."/>
            <person name="Qiu L.-H."/>
        </authorList>
    </citation>
    <scope>NUCLEOTIDE SEQUENCE [LARGE SCALE GENOMIC DNA]</scope>
    <source>
        <strain evidence="2 3">4G-K13</strain>
    </source>
</reference>
<keyword evidence="1" id="KW-0812">Transmembrane</keyword>
<evidence type="ECO:0000256" key="1">
    <source>
        <dbReference type="SAM" id="Phobius"/>
    </source>
</evidence>
<protein>
    <submittedName>
        <fullName evidence="2">Coatomer subunit epsilon</fullName>
    </submittedName>
</protein>
<comment type="caution">
    <text evidence="2">The sequence shown here is derived from an EMBL/GenBank/DDBJ whole genome shotgun (WGS) entry which is preliminary data.</text>
</comment>
<dbReference type="RefSeq" id="WP_117298919.1">
    <property type="nucleotide sequence ID" value="NZ_QVQT02000003.1"/>
</dbReference>
<dbReference type="SUPFAM" id="SSF48452">
    <property type="entry name" value="TPR-like"/>
    <property type="match status" value="1"/>
</dbReference>
<accession>A0A372IPR4</accession>
<gene>
    <name evidence="2" type="ORF">D0Y96_08335</name>
</gene>